<dbReference type="AlphaFoldDB" id="A0A222WMM9"/>
<organism evidence="2 3">
    <name type="scientific">Paenibacillus kribbensis</name>
    <dbReference type="NCBI Taxonomy" id="172713"/>
    <lineage>
        <taxon>Bacteria</taxon>
        <taxon>Bacillati</taxon>
        <taxon>Bacillota</taxon>
        <taxon>Bacilli</taxon>
        <taxon>Bacillales</taxon>
        <taxon>Paenibacillaceae</taxon>
        <taxon>Paenibacillus</taxon>
    </lineage>
</organism>
<dbReference type="SUPFAM" id="SSF54427">
    <property type="entry name" value="NTF2-like"/>
    <property type="match status" value="1"/>
</dbReference>
<dbReference type="EMBL" id="CP020028">
    <property type="protein sequence ID" value="ASR47376.1"/>
    <property type="molecule type" value="Genomic_DNA"/>
</dbReference>
<feature type="domain" description="SnoaL-like" evidence="1">
    <location>
        <begin position="27"/>
        <end position="122"/>
    </location>
</feature>
<evidence type="ECO:0000313" key="3">
    <source>
        <dbReference type="Proteomes" id="UP000214666"/>
    </source>
</evidence>
<gene>
    <name evidence="2" type="ORF">B4V02_12090</name>
</gene>
<dbReference type="Gene3D" id="3.10.450.50">
    <property type="match status" value="1"/>
</dbReference>
<dbReference type="KEGG" id="pkb:B4V02_12090"/>
<dbReference type="OrthoDB" id="6657864at2"/>
<name>A0A222WMM9_9BACL</name>
<dbReference type="InterPro" id="IPR037401">
    <property type="entry name" value="SnoaL-like"/>
</dbReference>
<reference evidence="2 3" key="1">
    <citation type="submission" date="2017-03" db="EMBL/GenBank/DDBJ databases">
        <title>Complete genome sequence of Paenibacillus Kribbensis producing bioflocculants.</title>
        <authorList>
            <person name="Lee H.-G."/>
            <person name="Oh H.-M."/>
        </authorList>
    </citation>
    <scope>NUCLEOTIDE SEQUENCE [LARGE SCALE GENOMIC DNA]</scope>
    <source>
        <strain evidence="2 3">AM49</strain>
    </source>
</reference>
<sequence length="145" mass="16459">MDNTGKKKIIEHFLSLYGQGRWGDPQNTEPLNALLDMLTDDVEWWMSGLPHPGFVSKDEFRSMLAPLNDITDGPLQIVPTGWIIQGDRVAVEAYSTMKLKSGLRYQNHYHFLFELRGDKIAVYHEHHDTAHVNDVLVNITGDAGK</sequence>
<accession>A0A222WMM9</accession>
<dbReference type="Proteomes" id="UP000214666">
    <property type="component" value="Chromosome"/>
</dbReference>
<evidence type="ECO:0000313" key="2">
    <source>
        <dbReference type="EMBL" id="ASR47376.1"/>
    </source>
</evidence>
<keyword evidence="3" id="KW-1185">Reference proteome</keyword>
<evidence type="ECO:0000259" key="1">
    <source>
        <dbReference type="Pfam" id="PF12680"/>
    </source>
</evidence>
<proteinExistence type="predicted"/>
<dbReference type="RefSeq" id="WP_007432328.1">
    <property type="nucleotide sequence ID" value="NZ_CP020028.1"/>
</dbReference>
<protein>
    <recommendedName>
        <fullName evidence="1">SnoaL-like domain-containing protein</fullName>
    </recommendedName>
</protein>
<dbReference type="Pfam" id="PF12680">
    <property type="entry name" value="SnoaL_2"/>
    <property type="match status" value="1"/>
</dbReference>
<dbReference type="InterPro" id="IPR032710">
    <property type="entry name" value="NTF2-like_dom_sf"/>
</dbReference>